<proteinExistence type="predicted"/>
<dbReference type="EMBL" id="LMWL01000103">
    <property type="protein sequence ID" value="KUM87512.1"/>
    <property type="molecule type" value="Genomic_DNA"/>
</dbReference>
<accession>A0A101N6M8</accession>
<sequence>MSRRGHRATPPPPDHRVEPALVPGSVVVTVTNKAGHKAEYDFGDLEVAGPMQRSLAAAFAAQSRNWTSHRTANTCWSKIKLFAQFVASLECPPDDLDGLTVAALQSWRDKHIDTNTGRGLLGMVRPLLRRDPRLAVGPVAEELARRIPSPAPSKQSYEQAERDRVVLAARRQFRAAFLRISENTRLLEEWRAGHLVAGSREWKIGKILDHAARTGDVPRTTYPGGQVHVTNRKLLGGNRSEKIWGRLFLDRSELTALAVLLTDQFGWNLSQYDWMPVPTAAPSAGETTSVTYQIQIEKHRAGKGRWFSTENVTDSGAGSPGRLVTQALAATAHGRALANALVPGTDLLMVARSHRPEKKHADLDRPASIGPLDFGIPDDLASWWARGQGLGGSPFQRARRTTVTHVGRPLQHTQGTHESIYVLPDPQVQKASRGVFEAGALEALDQARSTVFGGKIADSPNSSHQETATADCEDENSSPWPAPEGGCGADFLLCLACPNAHVHPGHHPRLAYLYQQILSLRSVADDRRFREHWGVHVLRLEDLRDKIGLAAWTADAGRVSDNDRTIVQLLLKEDLAP</sequence>
<dbReference type="AlphaFoldDB" id="A0A101N6M8"/>
<feature type="region of interest" description="Disordered" evidence="1">
    <location>
        <begin position="455"/>
        <end position="481"/>
    </location>
</feature>
<comment type="caution">
    <text evidence="2">The sequence shown here is derived from an EMBL/GenBank/DDBJ whole genome shotgun (WGS) entry which is preliminary data.</text>
</comment>
<evidence type="ECO:0000256" key="1">
    <source>
        <dbReference type="SAM" id="MobiDB-lite"/>
    </source>
</evidence>
<keyword evidence="3" id="KW-1185">Reference proteome</keyword>
<dbReference type="Proteomes" id="UP000054241">
    <property type="component" value="Unassembled WGS sequence"/>
</dbReference>
<reference evidence="2 3" key="1">
    <citation type="submission" date="2015-10" db="EMBL/GenBank/DDBJ databases">
        <title>Draft genome sequence of Streptomyces cellostaticus DSM 40189, type strain for the species Streptomyces cellostaticus.</title>
        <authorList>
            <person name="Ruckert C."/>
            <person name="Winkler A."/>
            <person name="Kalinowski J."/>
            <person name="Kampfer P."/>
            <person name="Glaeser S."/>
        </authorList>
    </citation>
    <scope>NUCLEOTIDE SEQUENCE [LARGE SCALE GENOMIC DNA]</scope>
    <source>
        <strain evidence="2 3">DSM 40189</strain>
    </source>
</reference>
<protein>
    <submittedName>
        <fullName evidence="2">Uncharacterized protein</fullName>
    </submittedName>
</protein>
<feature type="compositionally biased region" description="Polar residues" evidence="1">
    <location>
        <begin position="459"/>
        <end position="468"/>
    </location>
</feature>
<organism evidence="2 3">
    <name type="scientific">Streptomyces cellostaticus</name>
    <dbReference type="NCBI Taxonomy" id="67285"/>
    <lineage>
        <taxon>Bacteria</taxon>
        <taxon>Bacillati</taxon>
        <taxon>Actinomycetota</taxon>
        <taxon>Actinomycetes</taxon>
        <taxon>Kitasatosporales</taxon>
        <taxon>Streptomycetaceae</taxon>
        <taxon>Streptomyces</taxon>
    </lineage>
</organism>
<name>A0A101N6M8_9ACTN</name>
<gene>
    <name evidence="2" type="ORF">AQI88_40820</name>
</gene>
<dbReference type="OrthoDB" id="3353677at2"/>
<evidence type="ECO:0000313" key="3">
    <source>
        <dbReference type="Proteomes" id="UP000054241"/>
    </source>
</evidence>
<dbReference type="STRING" id="67285.AQI88_40820"/>
<evidence type="ECO:0000313" key="2">
    <source>
        <dbReference type="EMBL" id="KUM87512.1"/>
    </source>
</evidence>